<dbReference type="EMBL" id="QWIL01004061">
    <property type="protein sequence ID" value="RMX81402.1"/>
    <property type="molecule type" value="Genomic_DNA"/>
</dbReference>
<sequence length="73" mass="7957">MAEANTQYCRAIDPIFATSVGVAAAVVRINREEKEKGRTTEQSVETFKRRVNMVMEKSGEEGKVAAGGKKPAK</sequence>
<dbReference type="VEuPathDB" id="FungiDB:BTJ68_05226"/>
<dbReference type="InterPro" id="IPR024242">
    <property type="entry name" value="NCE101"/>
</dbReference>
<dbReference type="GO" id="GO:0009306">
    <property type="term" value="P:protein secretion"/>
    <property type="evidence" value="ECO:0007669"/>
    <property type="project" value="InterPro"/>
</dbReference>
<protein>
    <submittedName>
        <fullName evidence="1">Uncharacterized protein</fullName>
    </submittedName>
</protein>
<dbReference type="OrthoDB" id="2155101at2759"/>
<dbReference type="Pfam" id="PF11654">
    <property type="entry name" value="NCE101"/>
    <property type="match status" value="1"/>
</dbReference>
<proteinExistence type="predicted"/>
<accession>A0A3M6WS86</accession>
<name>A0A3M6WS86_HORWE</name>
<gene>
    <name evidence="1" type="ORF">D0867_16287</name>
</gene>
<reference evidence="1 2" key="1">
    <citation type="journal article" date="2018" name="BMC Genomics">
        <title>Genomic evidence for intraspecific hybridization in a clonal and extremely halotolerant yeast.</title>
        <authorList>
            <person name="Gostincar C."/>
            <person name="Stajich J.E."/>
            <person name="Zupancic J."/>
            <person name="Zalar P."/>
            <person name="Gunde-Cimerman N."/>
        </authorList>
    </citation>
    <scope>NUCLEOTIDE SEQUENCE [LARGE SCALE GENOMIC DNA]</scope>
    <source>
        <strain evidence="1 2">EXF-6669</strain>
    </source>
</reference>
<organism evidence="1 2">
    <name type="scientific">Hortaea werneckii</name>
    <name type="common">Black yeast</name>
    <name type="synonym">Cladosporium werneckii</name>
    <dbReference type="NCBI Taxonomy" id="91943"/>
    <lineage>
        <taxon>Eukaryota</taxon>
        <taxon>Fungi</taxon>
        <taxon>Dikarya</taxon>
        <taxon>Ascomycota</taxon>
        <taxon>Pezizomycotina</taxon>
        <taxon>Dothideomycetes</taxon>
        <taxon>Dothideomycetidae</taxon>
        <taxon>Mycosphaerellales</taxon>
        <taxon>Teratosphaeriaceae</taxon>
        <taxon>Hortaea</taxon>
    </lineage>
</organism>
<evidence type="ECO:0000313" key="1">
    <source>
        <dbReference type="EMBL" id="RMX81402.1"/>
    </source>
</evidence>
<comment type="caution">
    <text evidence="1">The sequence shown here is derived from an EMBL/GenBank/DDBJ whole genome shotgun (WGS) entry which is preliminary data.</text>
</comment>
<dbReference type="AlphaFoldDB" id="A0A3M6WS86"/>
<dbReference type="Proteomes" id="UP000271337">
    <property type="component" value="Unassembled WGS sequence"/>
</dbReference>
<evidence type="ECO:0000313" key="2">
    <source>
        <dbReference type="Proteomes" id="UP000271337"/>
    </source>
</evidence>